<proteinExistence type="predicted"/>
<feature type="transmembrane region" description="Helical" evidence="1">
    <location>
        <begin position="61"/>
        <end position="80"/>
    </location>
</feature>
<accession>A0A3M8DTU9</accession>
<feature type="transmembrane region" description="Helical" evidence="1">
    <location>
        <begin position="92"/>
        <end position="117"/>
    </location>
</feature>
<organism evidence="2 3">
    <name type="scientific">Brevibacillus fluminis</name>
    <dbReference type="NCBI Taxonomy" id="511487"/>
    <lineage>
        <taxon>Bacteria</taxon>
        <taxon>Bacillati</taxon>
        <taxon>Bacillota</taxon>
        <taxon>Bacilli</taxon>
        <taxon>Bacillales</taxon>
        <taxon>Paenibacillaceae</taxon>
        <taxon>Brevibacillus</taxon>
    </lineage>
</organism>
<name>A0A3M8DTU9_9BACL</name>
<feature type="transmembrane region" description="Helical" evidence="1">
    <location>
        <begin position="142"/>
        <end position="165"/>
    </location>
</feature>
<feature type="transmembrane region" description="Helical" evidence="1">
    <location>
        <begin position="171"/>
        <end position="196"/>
    </location>
</feature>
<evidence type="ECO:0000313" key="2">
    <source>
        <dbReference type="EMBL" id="RNB91526.1"/>
    </source>
</evidence>
<keyword evidence="1" id="KW-0812">Transmembrane</keyword>
<sequence>MNKKKIIRGIVMTLLINGALPLAVYQILLGYTSSFVALSIAAAIPLVDNLFSLIRYRRLDVFASFMLLGFILSLAAVFMGGNEQLILLRESFVTGALGLLFFCSFLFPRPLIYYFALRFTVGNDPQRVAEFAAKWQHAHFRFVLRIMTLVWGVALVGEAAVRSYLVYHLSITQFLAVSNFVVYGFIGAAILFTVYFRRYALKRIAK</sequence>
<protein>
    <recommendedName>
        <fullName evidence="4">DUF3159 domain-containing protein</fullName>
    </recommendedName>
</protein>
<evidence type="ECO:0000313" key="3">
    <source>
        <dbReference type="Proteomes" id="UP000271031"/>
    </source>
</evidence>
<reference evidence="2 3" key="1">
    <citation type="submission" date="2018-10" db="EMBL/GenBank/DDBJ databases">
        <title>Phylogenomics of Brevibacillus.</title>
        <authorList>
            <person name="Dunlap C."/>
        </authorList>
    </citation>
    <scope>NUCLEOTIDE SEQUENCE [LARGE SCALE GENOMIC DNA]</scope>
    <source>
        <strain evidence="2 3">JCM 15716</strain>
    </source>
</reference>
<dbReference type="OrthoDB" id="7062026at2"/>
<keyword evidence="1" id="KW-1133">Transmembrane helix</keyword>
<evidence type="ECO:0000256" key="1">
    <source>
        <dbReference type="SAM" id="Phobius"/>
    </source>
</evidence>
<dbReference type="AlphaFoldDB" id="A0A3M8DTU9"/>
<keyword evidence="1" id="KW-0472">Membrane</keyword>
<evidence type="ECO:0008006" key="4">
    <source>
        <dbReference type="Google" id="ProtNLM"/>
    </source>
</evidence>
<dbReference type="Proteomes" id="UP000271031">
    <property type="component" value="Unassembled WGS sequence"/>
</dbReference>
<feature type="transmembrane region" description="Helical" evidence="1">
    <location>
        <begin position="7"/>
        <end position="28"/>
    </location>
</feature>
<gene>
    <name evidence="2" type="ORF">EDM56_05170</name>
</gene>
<feature type="transmembrane region" description="Helical" evidence="1">
    <location>
        <begin position="34"/>
        <end position="54"/>
    </location>
</feature>
<dbReference type="EMBL" id="RHHQ01000005">
    <property type="protein sequence ID" value="RNB91526.1"/>
    <property type="molecule type" value="Genomic_DNA"/>
</dbReference>
<comment type="caution">
    <text evidence="2">The sequence shown here is derived from an EMBL/GenBank/DDBJ whole genome shotgun (WGS) entry which is preliminary data.</text>
</comment>
<dbReference type="NCBIfam" id="NF041646">
    <property type="entry name" value="VC0807_fam"/>
    <property type="match status" value="1"/>
</dbReference>
<keyword evidence="3" id="KW-1185">Reference proteome</keyword>